<dbReference type="InterPro" id="IPR005467">
    <property type="entry name" value="His_kinase_dom"/>
</dbReference>
<keyword evidence="4" id="KW-0812">Transmembrane</keyword>
<dbReference type="GO" id="GO:0000155">
    <property type="term" value="F:phosphorelay sensor kinase activity"/>
    <property type="evidence" value="ECO:0007669"/>
    <property type="project" value="InterPro"/>
</dbReference>
<dbReference type="PANTHER" id="PTHR43547">
    <property type="entry name" value="TWO-COMPONENT HISTIDINE KINASE"/>
    <property type="match status" value="1"/>
</dbReference>
<sequence length="470" mass="53627">MNVVVKSTKRIIYNYVICIFISISLIVGLNHYGLKAIDGIRAFTSGESVYMKAQQEASRQLTNYVFTSNPEYYANFLAQLQVPINDSLARISLDSNQHHTIAKKHLLLGKNIPEDIENIIWVYKNFKSLSQFKKAIVIWKAADQLVIDLENQGKKIDERIKRHIVLSSTEKEQLARNIDRTCRLLTQKGNEFDATLTENSRLVNKTILTINTLMAFIIFICIVGISVKYIHKLSVLQKDTMAQNKVLLQTNEEMDLFTHSVSHDLRSPITSLMGIIALAEVEEDPKQRSEYFSLMRRILTRQDDFILKIIQFSKNKRTDLHIQEIHLPSFFEHLVQDLEHSGDIKIDLKLNVEDATICIDAFRLDIICRNLISNAIKYADPEKEEAFISISVKVAQGILSLIFEDNGIGIHHKHQSKIFNMFYVTTHHNKGSGIGLYLVKEMINKLDGEINVHSSNGEGSTFSIKIPTLA</sequence>
<dbReference type="Pfam" id="PF02518">
    <property type="entry name" value="HATPase_c"/>
    <property type="match status" value="1"/>
</dbReference>
<keyword evidence="6" id="KW-0418">Kinase</keyword>
<keyword evidence="7" id="KW-1185">Reference proteome</keyword>
<dbReference type="InterPro" id="IPR004358">
    <property type="entry name" value="Sig_transdc_His_kin-like_C"/>
</dbReference>
<protein>
    <recommendedName>
        <fullName evidence="2">histidine kinase</fullName>
        <ecNumber evidence="2">2.7.13.3</ecNumber>
    </recommendedName>
</protein>
<reference evidence="6 7" key="1">
    <citation type="submission" date="2018-06" db="EMBL/GenBank/DDBJ databases">
        <title>Pedobacter endophyticus sp. nov., an endophytic bacterium isolated from a leaf of Triticum aestivum.</title>
        <authorList>
            <person name="Zhang L."/>
        </authorList>
    </citation>
    <scope>NUCLEOTIDE SEQUENCE [LARGE SCALE GENOMIC DNA]</scope>
    <source>
        <strain evidence="6 7">CM134L-2</strain>
    </source>
</reference>
<dbReference type="PROSITE" id="PS50109">
    <property type="entry name" value="HIS_KIN"/>
    <property type="match status" value="1"/>
</dbReference>
<dbReference type="Pfam" id="PF00512">
    <property type="entry name" value="HisKA"/>
    <property type="match status" value="1"/>
</dbReference>
<dbReference type="InterPro" id="IPR036890">
    <property type="entry name" value="HATPase_C_sf"/>
</dbReference>
<keyword evidence="3" id="KW-0597">Phosphoprotein</keyword>
<feature type="transmembrane region" description="Helical" evidence="4">
    <location>
        <begin position="12"/>
        <end position="32"/>
    </location>
</feature>
<feature type="domain" description="Histidine kinase" evidence="5">
    <location>
        <begin position="260"/>
        <end position="470"/>
    </location>
</feature>
<dbReference type="CDD" id="cd00082">
    <property type="entry name" value="HisKA"/>
    <property type="match status" value="1"/>
</dbReference>
<name>A0A443YIR6_9SPHI</name>
<comment type="catalytic activity">
    <reaction evidence="1">
        <text>ATP + protein L-histidine = ADP + protein N-phospho-L-histidine.</text>
        <dbReference type="EC" id="2.7.13.3"/>
    </reaction>
</comment>
<dbReference type="RefSeq" id="WP_113649280.1">
    <property type="nucleotide sequence ID" value="NZ_QMHN01000009.1"/>
</dbReference>
<evidence type="ECO:0000256" key="3">
    <source>
        <dbReference type="ARBA" id="ARBA00022553"/>
    </source>
</evidence>
<dbReference type="Gene3D" id="3.30.565.10">
    <property type="entry name" value="Histidine kinase-like ATPase, C-terminal domain"/>
    <property type="match status" value="1"/>
</dbReference>
<dbReference type="OrthoDB" id="9766459at2"/>
<evidence type="ECO:0000259" key="5">
    <source>
        <dbReference type="PROSITE" id="PS50109"/>
    </source>
</evidence>
<accession>A0A443YIR6</accession>
<dbReference type="InterPro" id="IPR036097">
    <property type="entry name" value="HisK_dim/P_sf"/>
</dbReference>
<dbReference type="SUPFAM" id="SSF55874">
    <property type="entry name" value="ATPase domain of HSP90 chaperone/DNA topoisomerase II/histidine kinase"/>
    <property type="match status" value="1"/>
</dbReference>
<proteinExistence type="predicted"/>
<gene>
    <name evidence="6" type="ORF">DPV69_20350</name>
</gene>
<dbReference type="SMART" id="SM00388">
    <property type="entry name" value="HisKA"/>
    <property type="match status" value="1"/>
</dbReference>
<organism evidence="6 7">
    <name type="scientific">Pedobacter chitinilyticus</name>
    <dbReference type="NCBI Taxonomy" id="2233776"/>
    <lineage>
        <taxon>Bacteria</taxon>
        <taxon>Pseudomonadati</taxon>
        <taxon>Bacteroidota</taxon>
        <taxon>Sphingobacteriia</taxon>
        <taxon>Sphingobacteriales</taxon>
        <taxon>Sphingobacteriaceae</taxon>
        <taxon>Pedobacter</taxon>
    </lineage>
</organism>
<dbReference type="AlphaFoldDB" id="A0A443YIR6"/>
<evidence type="ECO:0000313" key="7">
    <source>
        <dbReference type="Proteomes" id="UP000284120"/>
    </source>
</evidence>
<dbReference type="InterPro" id="IPR003594">
    <property type="entry name" value="HATPase_dom"/>
</dbReference>
<keyword evidence="6" id="KW-0808">Transferase</keyword>
<comment type="caution">
    <text evidence="6">The sequence shown here is derived from an EMBL/GenBank/DDBJ whole genome shotgun (WGS) entry which is preliminary data.</text>
</comment>
<dbReference type="InterPro" id="IPR003661">
    <property type="entry name" value="HisK_dim/P_dom"/>
</dbReference>
<dbReference type="PRINTS" id="PR00344">
    <property type="entry name" value="BCTRLSENSOR"/>
</dbReference>
<keyword evidence="4" id="KW-0472">Membrane</keyword>
<dbReference type="EC" id="2.7.13.3" evidence="2"/>
<evidence type="ECO:0000256" key="1">
    <source>
        <dbReference type="ARBA" id="ARBA00000085"/>
    </source>
</evidence>
<dbReference type="CDD" id="cd00075">
    <property type="entry name" value="HATPase"/>
    <property type="match status" value="1"/>
</dbReference>
<feature type="transmembrane region" description="Helical" evidence="4">
    <location>
        <begin position="208"/>
        <end position="230"/>
    </location>
</feature>
<evidence type="ECO:0000256" key="4">
    <source>
        <dbReference type="SAM" id="Phobius"/>
    </source>
</evidence>
<dbReference type="PANTHER" id="PTHR43547:SF2">
    <property type="entry name" value="HYBRID SIGNAL TRANSDUCTION HISTIDINE KINASE C"/>
    <property type="match status" value="1"/>
</dbReference>
<dbReference type="SMART" id="SM00387">
    <property type="entry name" value="HATPase_c"/>
    <property type="match status" value="1"/>
</dbReference>
<evidence type="ECO:0000313" key="6">
    <source>
        <dbReference type="EMBL" id="RWU03628.1"/>
    </source>
</evidence>
<dbReference type="Proteomes" id="UP000284120">
    <property type="component" value="Unassembled WGS sequence"/>
</dbReference>
<dbReference type="EMBL" id="SAYW01000009">
    <property type="protein sequence ID" value="RWU03628.1"/>
    <property type="molecule type" value="Genomic_DNA"/>
</dbReference>
<evidence type="ECO:0000256" key="2">
    <source>
        <dbReference type="ARBA" id="ARBA00012438"/>
    </source>
</evidence>
<keyword evidence="4" id="KW-1133">Transmembrane helix</keyword>
<dbReference type="SUPFAM" id="SSF47384">
    <property type="entry name" value="Homodimeric domain of signal transducing histidine kinase"/>
    <property type="match status" value="1"/>
</dbReference>
<dbReference type="Gene3D" id="1.10.287.130">
    <property type="match status" value="1"/>
</dbReference>